<dbReference type="HOGENOM" id="CLU_145976_1_0_7"/>
<keyword evidence="2" id="KW-1185">Reference proteome</keyword>
<protein>
    <submittedName>
        <fullName evidence="1">Uncharacterized protein</fullName>
    </submittedName>
</protein>
<reference evidence="1 2" key="1">
    <citation type="journal article" date="2011" name="J. Bacteriol.">
        <title>Genome sequence of the mercury-methylating and pleomorphic Desulfovibrio africanus Strain Walvis Bay.</title>
        <authorList>
            <person name="Brown S.D."/>
            <person name="Wall J.D."/>
            <person name="Kucken A.M."/>
            <person name="Gilmour C.C."/>
            <person name="Podar M."/>
            <person name="Brandt C.C."/>
            <person name="Teshima H."/>
            <person name="Detter J.C."/>
            <person name="Han C.S."/>
            <person name="Land M.L."/>
            <person name="Lucas S."/>
            <person name="Han J."/>
            <person name="Pennacchio L."/>
            <person name="Nolan M."/>
            <person name="Pitluck S."/>
            <person name="Woyke T."/>
            <person name="Goodwin L."/>
            <person name="Palumbo A.V."/>
            <person name="Elias D.A."/>
        </authorList>
    </citation>
    <scope>NUCLEOTIDE SEQUENCE [LARGE SCALE GENOMIC DNA]</scope>
    <source>
        <strain evidence="1 2">Walvis Bay</strain>
    </source>
</reference>
<dbReference type="RefSeq" id="WP_014258790.1">
    <property type="nucleotide sequence ID" value="NC_016629.1"/>
</dbReference>
<accession>F3YUJ7</accession>
<evidence type="ECO:0000313" key="1">
    <source>
        <dbReference type="EMBL" id="EGJ48951.1"/>
    </source>
</evidence>
<name>F3YUJ7_DESAF</name>
<dbReference type="STRING" id="690850.Desaf_0598"/>
<organism evidence="1 2">
    <name type="scientific">Desulfocurvibacter africanus subsp. africanus str. Walvis Bay</name>
    <dbReference type="NCBI Taxonomy" id="690850"/>
    <lineage>
        <taxon>Bacteria</taxon>
        <taxon>Pseudomonadati</taxon>
        <taxon>Thermodesulfobacteriota</taxon>
        <taxon>Desulfovibrionia</taxon>
        <taxon>Desulfovibrionales</taxon>
        <taxon>Desulfovibrionaceae</taxon>
        <taxon>Desulfocurvibacter</taxon>
    </lineage>
</organism>
<dbReference type="AlphaFoldDB" id="F3YUJ7"/>
<dbReference type="EMBL" id="CP003221">
    <property type="protein sequence ID" value="EGJ48951.1"/>
    <property type="molecule type" value="Genomic_DNA"/>
</dbReference>
<dbReference type="Proteomes" id="UP000007844">
    <property type="component" value="Chromosome"/>
</dbReference>
<sequence length="111" mass="12317">MAIDVDRAIDDLVNLAPNASMVRHEPGLVVLKVGAATLKSALHADMTNLAQSIPGIHDTKLKLLSRTLHITYDESVLPYGLWEDLGKLKGQPDGQQRLRERLREIIKQDKA</sequence>
<proteinExistence type="predicted"/>
<evidence type="ECO:0000313" key="2">
    <source>
        <dbReference type="Proteomes" id="UP000007844"/>
    </source>
</evidence>
<gene>
    <name evidence="1" type="ORF">Desaf_0598</name>
</gene>
<dbReference type="KEGG" id="daf:Desaf_0598"/>